<keyword evidence="2" id="KW-1185">Reference proteome</keyword>
<sequence>MAAKSVNLGNDSHEKEQIICFRNQAETDLRIEELLAEAHLEFHALNTVFGVKRELHQPGAPRCR</sequence>
<dbReference type="RefSeq" id="WP_273924782.1">
    <property type="nucleotide sequence ID" value="NZ_JAQSIO010000001.1"/>
</dbReference>
<dbReference type="EMBL" id="JAQSIO010000001">
    <property type="protein sequence ID" value="MDD0813254.1"/>
    <property type="molecule type" value="Genomic_DNA"/>
</dbReference>
<dbReference type="Proteomes" id="UP001528672">
    <property type="component" value="Unassembled WGS sequence"/>
</dbReference>
<gene>
    <name evidence="1" type="ORF">PSQ39_01285</name>
</gene>
<accession>A0ABT5MBH6</accession>
<evidence type="ECO:0000313" key="1">
    <source>
        <dbReference type="EMBL" id="MDD0813254.1"/>
    </source>
</evidence>
<comment type="caution">
    <text evidence="1">The sequence shown here is derived from an EMBL/GenBank/DDBJ whole genome shotgun (WGS) entry which is preliminary data.</text>
</comment>
<name>A0ABT5MBH6_9BURK</name>
<reference evidence="1 2" key="1">
    <citation type="submission" date="2023-02" db="EMBL/GenBank/DDBJ databases">
        <title>Bacterial whole genome sequence for Curvibacter sp. HBC28.</title>
        <authorList>
            <person name="Le V."/>
            <person name="Ko S.-R."/>
            <person name="Ahn C.-Y."/>
            <person name="Oh H.-M."/>
        </authorList>
    </citation>
    <scope>NUCLEOTIDE SEQUENCE [LARGE SCALE GENOMIC DNA]</scope>
    <source>
        <strain evidence="1 2">HBC28</strain>
    </source>
</reference>
<organism evidence="1 2">
    <name type="scientific">Curvibacter microcysteis</name>
    <dbReference type="NCBI Taxonomy" id="3026419"/>
    <lineage>
        <taxon>Bacteria</taxon>
        <taxon>Pseudomonadati</taxon>
        <taxon>Pseudomonadota</taxon>
        <taxon>Betaproteobacteria</taxon>
        <taxon>Burkholderiales</taxon>
        <taxon>Comamonadaceae</taxon>
        <taxon>Curvibacter</taxon>
    </lineage>
</organism>
<evidence type="ECO:0000313" key="2">
    <source>
        <dbReference type="Proteomes" id="UP001528672"/>
    </source>
</evidence>
<proteinExistence type="predicted"/>
<protein>
    <submittedName>
        <fullName evidence="1">Uncharacterized protein</fullName>
    </submittedName>
</protein>